<name>A0A914YPJ8_9BILA</name>
<proteinExistence type="predicted"/>
<organism evidence="2 3">
    <name type="scientific">Panagrolaimus superbus</name>
    <dbReference type="NCBI Taxonomy" id="310955"/>
    <lineage>
        <taxon>Eukaryota</taxon>
        <taxon>Metazoa</taxon>
        <taxon>Ecdysozoa</taxon>
        <taxon>Nematoda</taxon>
        <taxon>Chromadorea</taxon>
        <taxon>Rhabditida</taxon>
        <taxon>Tylenchina</taxon>
        <taxon>Panagrolaimomorpha</taxon>
        <taxon>Panagrolaimoidea</taxon>
        <taxon>Panagrolaimidae</taxon>
        <taxon>Panagrolaimus</taxon>
    </lineage>
</organism>
<dbReference type="AlphaFoldDB" id="A0A914YPJ8"/>
<protein>
    <submittedName>
        <fullName evidence="3">Uncharacterized protein</fullName>
    </submittedName>
</protein>
<keyword evidence="1" id="KW-0732">Signal</keyword>
<feature type="chain" id="PRO_5037594720" evidence="1">
    <location>
        <begin position="21"/>
        <end position="244"/>
    </location>
</feature>
<accession>A0A914YPJ8</accession>
<evidence type="ECO:0000313" key="3">
    <source>
        <dbReference type="WBParaSite" id="PSU_v2.g20926.t1"/>
    </source>
</evidence>
<keyword evidence="2" id="KW-1185">Reference proteome</keyword>
<dbReference type="Proteomes" id="UP000887577">
    <property type="component" value="Unplaced"/>
</dbReference>
<dbReference type="WBParaSite" id="PSU_v2.g20926.t1">
    <property type="protein sequence ID" value="PSU_v2.g20926.t1"/>
    <property type="gene ID" value="PSU_v2.g20926"/>
</dbReference>
<evidence type="ECO:0000313" key="2">
    <source>
        <dbReference type="Proteomes" id="UP000887577"/>
    </source>
</evidence>
<sequence>MIFLKFLSAFLVLFVASVAGQGIYVTLPPLLAGYNINENQERFARQMQAAIQNPYENGYNYNNNNGLQQGYGGSIYDQFSGKSTLDRQNGQIPLNPFEKRPNSGGFKYPSQFFAAQNAARREDQQNVNKEYVNPGYEFGNYPNGPGYLIKNYVNQGQYRVKPQPYEPEFYTTTATSLSISQSQGIARERENEKWQNLRTYGIKTNQEPQGLLQEQLREPWNQSYENQVGLTEHIQQIASRGYGK</sequence>
<feature type="signal peptide" evidence="1">
    <location>
        <begin position="1"/>
        <end position="20"/>
    </location>
</feature>
<reference evidence="3" key="1">
    <citation type="submission" date="2022-11" db="UniProtKB">
        <authorList>
            <consortium name="WormBaseParasite"/>
        </authorList>
    </citation>
    <scope>IDENTIFICATION</scope>
</reference>
<evidence type="ECO:0000256" key="1">
    <source>
        <dbReference type="SAM" id="SignalP"/>
    </source>
</evidence>